<dbReference type="InterPro" id="IPR039426">
    <property type="entry name" value="TonB-dep_rcpt-like"/>
</dbReference>
<dbReference type="Gene3D" id="2.40.170.20">
    <property type="entry name" value="TonB-dependent receptor, beta-barrel domain"/>
    <property type="match status" value="1"/>
</dbReference>
<accession>A0ABC9N5F5</accession>
<evidence type="ECO:0000256" key="10">
    <source>
        <dbReference type="SAM" id="SignalP"/>
    </source>
</evidence>
<feature type="signal peptide" evidence="10">
    <location>
        <begin position="1"/>
        <end position="33"/>
    </location>
</feature>
<name>A0ABC9N5F5_BACUC</name>
<dbReference type="InterPro" id="IPR023997">
    <property type="entry name" value="TonB-dep_OMP_SusC/RagA_CS"/>
</dbReference>
<evidence type="ECO:0000256" key="6">
    <source>
        <dbReference type="ARBA" id="ARBA00023136"/>
    </source>
</evidence>
<dbReference type="NCBIfam" id="TIGR04056">
    <property type="entry name" value="OMP_RagA_SusC"/>
    <property type="match status" value="1"/>
</dbReference>
<protein>
    <submittedName>
        <fullName evidence="13">TonB-linked outer membrane protein, SusC/RagA family</fullName>
    </submittedName>
</protein>
<organism evidence="13 14">
    <name type="scientific">Bacteroides uniformis (strain ATCC 8492 / DSM 6597 / CCUG 4942 / CIP 103695 / JCM 5828 / KCTC 5204 / NCTC 13054 / VPI 0061)</name>
    <dbReference type="NCBI Taxonomy" id="411479"/>
    <lineage>
        <taxon>Bacteria</taxon>
        <taxon>Pseudomonadati</taxon>
        <taxon>Bacteroidota</taxon>
        <taxon>Bacteroidia</taxon>
        <taxon>Bacteroidales</taxon>
        <taxon>Bacteroidaceae</taxon>
        <taxon>Bacteroides</taxon>
    </lineage>
</organism>
<evidence type="ECO:0000313" key="14">
    <source>
        <dbReference type="Proteomes" id="UP000004110"/>
    </source>
</evidence>
<dbReference type="Gene3D" id="2.170.130.10">
    <property type="entry name" value="TonB-dependent receptor, plug domain"/>
    <property type="match status" value="1"/>
</dbReference>
<dbReference type="NCBIfam" id="TIGR04057">
    <property type="entry name" value="SusC_RagA_signa"/>
    <property type="match status" value="1"/>
</dbReference>
<keyword evidence="10" id="KW-0732">Signal</keyword>
<feature type="domain" description="TonB-dependent receptor plug" evidence="12">
    <location>
        <begin position="138"/>
        <end position="245"/>
    </location>
</feature>
<sequence length="1094" mass="122510">MMKSNSFRLPSKATAVLLLCTGLVASHPLALWAEDGVTTVQAVQQQQVIVKGTVSDAMGPVIGANVIEKGNRGNGTITDIDGNFSLKVKPGATLEIHYIGYKTVEVKAVPGKPLNVTLTEDSEMLDEVVVVGYGTMRRKDVTGSVVQIRPTAMQNEAPKTVQDVLRGAPGLKVGLDTSAKGGGSLEIRGDRSLSSLTDGSPMIILDNMPFYGELSEINPEDIGQIDVLKDASAAAVYGARAANGVVIITTKKGKMGKPVINFSAKVGFVTKANYKEVYDGDGYMKYREDWYKTATYGMNPETGRYEAYQTGTIKPGYYDRPDRLPADVSIEDWRNYSVNAEGQSDLGIYADRVLTQTDQLIRDNFLAGRTYDWYNSAYQTGINQDYNASVSGAGEKMNYYMSVGYLRNEGVIRGTEYQAIRANMKLTTNITDWLEVSGNVNFQSRSDGDLALNEGSTLANSPFANYCDADGNLAVHPMGEKNTYNMGYNYDFNHQYEQLEKGYYVLNSIFTAKLKLPFNINYSFNASPRLQWFYDRWFQSSEHPDWDAVSHGANRNTASKFDWSINNTLSWDHTFVKKHHVMLTLVQEAEKHQSWSEGIAARNFQPTDVLGFHYVNTAGKLESSFSSSDSYRTAVGLLGRLFYSYDDRYMITASIRRDAYSAFGEKEPWATFPSVALAWTFTNEKFFKWEPMSMGKLRLSWGLNGNRAINDPYLALATLDIGAKMFGYLDASGNLKEMEYLKIGRMANPNLKWEKSEAYNVGLDFGFQNNRITGSLEGYVIKTKDMIMGRTLPPFTGFNDIATNLGEVQNKGVELIINSQNMATKNFEWNTSFSFAYMDNKVKHLYGEYEDVLDANGNIVGSKEKDEYGKWWIGRPIAAIWDYRVTGIWQPDEIEEAKKVGQLPGDPKVANNYTEDDIINSDGSRTPVYNDKDKEFLGQTTSPYILSMRNNFTILKNIDFSFNLYSCIGSKMKDTSYLNQVNASEIDYGLNQSIKEYWTPEHQSNTYARLNSKGPTGVNSPARYIDRSFIRLENISIGYTFPKSIVSRWGLSNLKVYGTIRNAALWTMSHWKLNDIETGGLAPRTYSLGINVTL</sequence>
<reference evidence="13" key="2">
    <citation type="submission" date="2013-11" db="EMBL/GenBank/DDBJ databases">
        <title>Draft genome sequence of Bacteroides uniformis (ATCC 8492).</title>
        <authorList>
            <person name="Sudarsanam P."/>
            <person name="Ley R."/>
            <person name="Guruge J."/>
            <person name="Turnbaugh P.J."/>
            <person name="Mahowald M."/>
            <person name="Liep D."/>
            <person name="Gordon J."/>
        </authorList>
    </citation>
    <scope>NUCLEOTIDE SEQUENCE</scope>
    <source>
        <strain evidence="13">ATCC 8492</strain>
    </source>
</reference>
<dbReference type="InterPro" id="IPR036942">
    <property type="entry name" value="Beta-barrel_TonB_sf"/>
</dbReference>
<dbReference type="Pfam" id="PF13715">
    <property type="entry name" value="CarbopepD_reg_2"/>
    <property type="match status" value="1"/>
</dbReference>
<dbReference type="SUPFAM" id="SSF49464">
    <property type="entry name" value="Carboxypeptidase regulatory domain-like"/>
    <property type="match status" value="1"/>
</dbReference>
<dbReference type="EMBL" id="AAYH02000049">
    <property type="protein sequence ID" value="EDO51952.1"/>
    <property type="molecule type" value="Genomic_DNA"/>
</dbReference>
<dbReference type="SUPFAM" id="SSF56935">
    <property type="entry name" value="Porins"/>
    <property type="match status" value="1"/>
</dbReference>
<gene>
    <name evidence="13" type="ORF">BACUNI_04503</name>
</gene>
<comment type="subcellular location">
    <subcellularLocation>
        <location evidence="1 8">Cell outer membrane</location>
        <topology evidence="1 8">Multi-pass membrane protein</topology>
    </subcellularLocation>
</comment>
<proteinExistence type="inferred from homology"/>
<keyword evidence="5 9" id="KW-0798">TonB box</keyword>
<dbReference type="InterPro" id="IPR012910">
    <property type="entry name" value="Plug_dom"/>
</dbReference>
<dbReference type="InterPro" id="IPR023996">
    <property type="entry name" value="TonB-dep_OMP_SusC/RagA"/>
</dbReference>
<dbReference type="GO" id="GO:0009279">
    <property type="term" value="C:cell outer membrane"/>
    <property type="evidence" value="ECO:0007669"/>
    <property type="project" value="UniProtKB-SubCell"/>
</dbReference>
<evidence type="ECO:0000259" key="11">
    <source>
        <dbReference type="Pfam" id="PF00593"/>
    </source>
</evidence>
<dbReference type="PROSITE" id="PS52016">
    <property type="entry name" value="TONB_DEPENDENT_REC_3"/>
    <property type="match status" value="1"/>
</dbReference>
<evidence type="ECO:0000256" key="9">
    <source>
        <dbReference type="RuleBase" id="RU003357"/>
    </source>
</evidence>
<dbReference type="AlphaFoldDB" id="A0ABC9N5F5"/>
<evidence type="ECO:0000256" key="3">
    <source>
        <dbReference type="ARBA" id="ARBA00022452"/>
    </source>
</evidence>
<dbReference type="InterPro" id="IPR008969">
    <property type="entry name" value="CarboxyPept-like_regulatory"/>
</dbReference>
<dbReference type="Pfam" id="PF07715">
    <property type="entry name" value="Plug"/>
    <property type="match status" value="1"/>
</dbReference>
<evidence type="ECO:0000256" key="8">
    <source>
        <dbReference type="PROSITE-ProRule" id="PRU01360"/>
    </source>
</evidence>
<dbReference type="InterPro" id="IPR000531">
    <property type="entry name" value="Beta-barrel_TonB"/>
</dbReference>
<evidence type="ECO:0000256" key="5">
    <source>
        <dbReference type="ARBA" id="ARBA00023077"/>
    </source>
</evidence>
<keyword evidence="3 8" id="KW-1134">Transmembrane beta strand</keyword>
<evidence type="ECO:0000256" key="4">
    <source>
        <dbReference type="ARBA" id="ARBA00022692"/>
    </source>
</evidence>
<dbReference type="Proteomes" id="UP000004110">
    <property type="component" value="Unassembled WGS sequence"/>
</dbReference>
<dbReference type="Gene3D" id="2.60.40.1120">
    <property type="entry name" value="Carboxypeptidase-like, regulatory domain"/>
    <property type="match status" value="1"/>
</dbReference>
<evidence type="ECO:0000256" key="1">
    <source>
        <dbReference type="ARBA" id="ARBA00004571"/>
    </source>
</evidence>
<keyword evidence="7 8" id="KW-0998">Cell outer membrane</keyword>
<keyword evidence="6 8" id="KW-0472">Membrane</keyword>
<evidence type="ECO:0000313" key="13">
    <source>
        <dbReference type="EMBL" id="EDO51952.1"/>
    </source>
</evidence>
<keyword evidence="2 8" id="KW-0813">Transport</keyword>
<feature type="domain" description="TonB-dependent receptor-like beta-barrel" evidence="11">
    <location>
        <begin position="431"/>
        <end position="851"/>
    </location>
</feature>
<comment type="caution">
    <text evidence="13">The sequence shown here is derived from an EMBL/GenBank/DDBJ whole genome shotgun (WGS) entry which is preliminary data.</text>
</comment>
<evidence type="ECO:0000256" key="7">
    <source>
        <dbReference type="ARBA" id="ARBA00023237"/>
    </source>
</evidence>
<keyword evidence="4 8" id="KW-0812">Transmembrane</keyword>
<dbReference type="Pfam" id="PF00593">
    <property type="entry name" value="TonB_dep_Rec_b-barrel"/>
    <property type="match status" value="1"/>
</dbReference>
<evidence type="ECO:0000259" key="12">
    <source>
        <dbReference type="Pfam" id="PF07715"/>
    </source>
</evidence>
<keyword evidence="14" id="KW-1185">Reference proteome</keyword>
<dbReference type="InterPro" id="IPR037066">
    <property type="entry name" value="Plug_dom_sf"/>
</dbReference>
<reference evidence="13" key="1">
    <citation type="submission" date="2007-06" db="EMBL/GenBank/DDBJ databases">
        <authorList>
            <person name="Fulton L."/>
            <person name="Clifton S."/>
            <person name="Fulton B."/>
            <person name="Xu J."/>
            <person name="Minx P."/>
            <person name="Pepin K.H."/>
            <person name="Johnson M."/>
            <person name="Thiruvilangam P."/>
            <person name="Bhonagiri V."/>
            <person name="Nash W.E."/>
            <person name="Mardis E.R."/>
            <person name="Wilson R.K."/>
        </authorList>
    </citation>
    <scope>NUCLEOTIDE SEQUENCE [LARGE SCALE GENOMIC DNA]</scope>
    <source>
        <strain evidence="13">ATCC 8492</strain>
    </source>
</reference>
<feature type="chain" id="PRO_5044757091" evidence="10">
    <location>
        <begin position="34"/>
        <end position="1094"/>
    </location>
</feature>
<comment type="similarity">
    <text evidence="8 9">Belongs to the TonB-dependent receptor family.</text>
</comment>
<evidence type="ECO:0000256" key="2">
    <source>
        <dbReference type="ARBA" id="ARBA00022448"/>
    </source>
</evidence>